<name>A0A8K0SI45_9HYPO</name>
<evidence type="ECO:0008006" key="3">
    <source>
        <dbReference type="Google" id="ProtNLM"/>
    </source>
</evidence>
<dbReference type="OrthoDB" id="1911848at2759"/>
<keyword evidence="2" id="KW-1185">Reference proteome</keyword>
<comment type="caution">
    <text evidence="1">The sequence shown here is derived from an EMBL/GenBank/DDBJ whole genome shotgun (WGS) entry which is preliminary data.</text>
</comment>
<organism evidence="1 2">
    <name type="scientific">Stachybotrys elegans</name>
    <dbReference type="NCBI Taxonomy" id="80388"/>
    <lineage>
        <taxon>Eukaryota</taxon>
        <taxon>Fungi</taxon>
        <taxon>Dikarya</taxon>
        <taxon>Ascomycota</taxon>
        <taxon>Pezizomycotina</taxon>
        <taxon>Sordariomycetes</taxon>
        <taxon>Hypocreomycetidae</taxon>
        <taxon>Hypocreales</taxon>
        <taxon>Stachybotryaceae</taxon>
        <taxon>Stachybotrys</taxon>
    </lineage>
</organism>
<proteinExistence type="predicted"/>
<evidence type="ECO:0000313" key="2">
    <source>
        <dbReference type="Proteomes" id="UP000813444"/>
    </source>
</evidence>
<evidence type="ECO:0000313" key="1">
    <source>
        <dbReference type="EMBL" id="KAH7304426.1"/>
    </source>
</evidence>
<protein>
    <recommendedName>
        <fullName evidence="3">Protein kinase domain-containing protein</fullName>
    </recommendedName>
</protein>
<dbReference type="EMBL" id="JAGPNK010000023">
    <property type="protein sequence ID" value="KAH7304426.1"/>
    <property type="molecule type" value="Genomic_DNA"/>
</dbReference>
<accession>A0A8K0SI45</accession>
<dbReference type="AlphaFoldDB" id="A0A8K0SI45"/>
<gene>
    <name evidence="1" type="ORF">B0I35DRAFT_445210</name>
</gene>
<reference evidence="1" key="1">
    <citation type="journal article" date="2021" name="Nat. Commun.">
        <title>Genetic determinants of endophytism in the Arabidopsis root mycobiome.</title>
        <authorList>
            <person name="Mesny F."/>
            <person name="Miyauchi S."/>
            <person name="Thiergart T."/>
            <person name="Pickel B."/>
            <person name="Atanasova L."/>
            <person name="Karlsson M."/>
            <person name="Huettel B."/>
            <person name="Barry K.W."/>
            <person name="Haridas S."/>
            <person name="Chen C."/>
            <person name="Bauer D."/>
            <person name="Andreopoulos W."/>
            <person name="Pangilinan J."/>
            <person name="LaButti K."/>
            <person name="Riley R."/>
            <person name="Lipzen A."/>
            <person name="Clum A."/>
            <person name="Drula E."/>
            <person name="Henrissat B."/>
            <person name="Kohler A."/>
            <person name="Grigoriev I.V."/>
            <person name="Martin F.M."/>
            <person name="Hacquard S."/>
        </authorList>
    </citation>
    <scope>NUCLEOTIDE SEQUENCE</scope>
    <source>
        <strain evidence="1">MPI-CAGE-CH-0235</strain>
    </source>
</reference>
<dbReference type="Proteomes" id="UP000813444">
    <property type="component" value="Unassembled WGS sequence"/>
</dbReference>
<sequence length="224" mass="25619">MWINRRSELRELEAELYEWSNRFDVKLLALPAEFKFMLPASEGCDAPTPPIVRANIQLQEFLALPQEVRDKTVETMLEIKFPEEIIRAIANYTSLKPVEVGNKQFILASRKFPPDINPDTAEFHKLVSRLGQLAVALNRLDPGTNISLLNVAHYPYDVPTRQFIFAQTPPYHVISMKSLEILLDKSPFPRVYAPLNQRLQVAHKLAEAVFFLHTAGFVHKNVSL</sequence>